<feature type="compositionally biased region" description="Low complexity" evidence="1">
    <location>
        <begin position="52"/>
        <end position="71"/>
    </location>
</feature>
<dbReference type="KEGG" id="olu:OSTLU_92240"/>
<dbReference type="HOGENOM" id="CLU_632221_0_0_1"/>
<reference evidence="2 3" key="1">
    <citation type="journal article" date="2007" name="Proc. Natl. Acad. Sci. U.S.A.">
        <title>The tiny eukaryote Ostreococcus provides genomic insights into the paradox of plankton speciation.</title>
        <authorList>
            <person name="Palenik B."/>
            <person name="Grimwood J."/>
            <person name="Aerts A."/>
            <person name="Rouze P."/>
            <person name="Salamov A."/>
            <person name="Putnam N."/>
            <person name="Dupont C."/>
            <person name="Jorgensen R."/>
            <person name="Derelle E."/>
            <person name="Rombauts S."/>
            <person name="Zhou K."/>
            <person name="Otillar R."/>
            <person name="Merchant S.S."/>
            <person name="Podell S."/>
            <person name="Gaasterland T."/>
            <person name="Napoli C."/>
            <person name="Gendler K."/>
            <person name="Manuell A."/>
            <person name="Tai V."/>
            <person name="Vallon O."/>
            <person name="Piganeau G."/>
            <person name="Jancek S."/>
            <person name="Heijde M."/>
            <person name="Jabbari K."/>
            <person name="Bowler C."/>
            <person name="Lohr M."/>
            <person name="Robbens S."/>
            <person name="Werner G."/>
            <person name="Dubchak I."/>
            <person name="Pazour G.J."/>
            <person name="Ren Q."/>
            <person name="Paulsen I."/>
            <person name="Delwiche C."/>
            <person name="Schmutz J."/>
            <person name="Rokhsar D."/>
            <person name="Van de Peer Y."/>
            <person name="Moreau H."/>
            <person name="Grigoriev I.V."/>
        </authorList>
    </citation>
    <scope>NUCLEOTIDE SEQUENCE [LARGE SCALE GENOMIC DNA]</scope>
    <source>
        <strain evidence="2 3">CCE9901</strain>
    </source>
</reference>
<accession>A4RS71</accession>
<evidence type="ECO:0000256" key="1">
    <source>
        <dbReference type="SAM" id="MobiDB-lite"/>
    </source>
</evidence>
<evidence type="ECO:0000313" key="3">
    <source>
        <dbReference type="Proteomes" id="UP000001568"/>
    </source>
</evidence>
<dbReference type="RefSeq" id="XP_001416027.1">
    <property type="nucleotide sequence ID" value="XM_001415990.1"/>
</dbReference>
<feature type="compositionally biased region" description="Polar residues" evidence="1">
    <location>
        <begin position="218"/>
        <end position="230"/>
    </location>
</feature>
<feature type="region of interest" description="Disordered" evidence="1">
    <location>
        <begin position="1"/>
        <end position="104"/>
    </location>
</feature>
<protein>
    <submittedName>
        <fullName evidence="2">Uncharacterized protein</fullName>
    </submittedName>
</protein>
<evidence type="ECO:0000313" key="2">
    <source>
        <dbReference type="EMBL" id="ABO94319.1"/>
    </source>
</evidence>
<feature type="compositionally biased region" description="Basic and acidic residues" evidence="1">
    <location>
        <begin position="158"/>
        <end position="171"/>
    </location>
</feature>
<dbReference type="AlphaFoldDB" id="A4RS71"/>
<dbReference type="GeneID" id="4999481"/>
<dbReference type="OMA" id="CAANREA"/>
<feature type="compositionally biased region" description="Low complexity" evidence="1">
    <location>
        <begin position="172"/>
        <end position="183"/>
    </location>
</feature>
<dbReference type="EMBL" id="CP000581">
    <property type="protein sequence ID" value="ABO94319.1"/>
    <property type="molecule type" value="Genomic_DNA"/>
</dbReference>
<keyword evidence="3" id="KW-1185">Reference proteome</keyword>
<name>A4RS71_OSTLU</name>
<gene>
    <name evidence="2" type="ORF">OSTLU_92240</name>
</gene>
<feature type="compositionally biased region" description="Basic and acidic residues" evidence="1">
    <location>
        <begin position="28"/>
        <end position="48"/>
    </location>
</feature>
<organism evidence="2 3">
    <name type="scientific">Ostreococcus lucimarinus (strain CCE9901)</name>
    <dbReference type="NCBI Taxonomy" id="436017"/>
    <lineage>
        <taxon>Eukaryota</taxon>
        <taxon>Viridiplantae</taxon>
        <taxon>Chlorophyta</taxon>
        <taxon>Mamiellophyceae</taxon>
        <taxon>Mamiellales</taxon>
        <taxon>Bathycoccaceae</taxon>
        <taxon>Ostreococcus</taxon>
    </lineage>
</organism>
<proteinExistence type="predicted"/>
<sequence>MSRLTERQQLARAMAESSAMTPALATTRDAKGRATTGDARRGTRDAEPRTPAPRATTTTRATMDSSSTSTTRGKRRSRVEKELASLAPWAWDPLVGRHAPGPSALRDFSEVVADGVAARVANAIGSGQKIEMKTFDRTLALRGDDAREGEGGANARTKPREKTTREKETKRASATTVTKTTGTKSRERSSKAAAVTPIVLSKTLDDVAATPTEKKPTRTSARTTRGSNSVQTTAIEVVDVAEKENKPIARKKAIEQREIGARVKRSGAGVLRDSNGAAAKKEATPTEVAPAAKKRKTPPAQSVAKDTKTVVKAFQTPAATKKRAIAPVEEKTPSREDLALRKLTVARKQRMEAQLELVLAKTYVRAIKRPIIPQAKPSQRLLDAYRAFSLACAANREAPPKPAARPRTLEFGAALARGVDTLRAEDESVAAGVN</sequence>
<dbReference type="Gramene" id="ABO94319">
    <property type="protein sequence ID" value="ABO94319"/>
    <property type="gene ID" value="OSTLU_92240"/>
</dbReference>
<dbReference type="OrthoDB" id="498993at2759"/>
<feature type="region of interest" description="Disordered" evidence="1">
    <location>
        <begin position="141"/>
        <end position="230"/>
    </location>
</feature>
<dbReference type="Proteomes" id="UP000001568">
    <property type="component" value="Chromosome 1"/>
</dbReference>
<feature type="region of interest" description="Disordered" evidence="1">
    <location>
        <begin position="274"/>
        <end position="307"/>
    </location>
</feature>